<evidence type="ECO:0000256" key="2">
    <source>
        <dbReference type="SAM" id="Phobius"/>
    </source>
</evidence>
<dbReference type="PANTHER" id="PTHR30093">
    <property type="entry name" value="GENERAL SECRETION PATHWAY PROTEIN G"/>
    <property type="match status" value="1"/>
</dbReference>
<name>A0A2N4TX05_RALPI</name>
<comment type="caution">
    <text evidence="3">The sequence shown here is derived from an EMBL/GenBank/DDBJ whole genome shotgun (WGS) entry which is preliminary data.</text>
</comment>
<dbReference type="OrthoDB" id="8592370at2"/>
<gene>
    <name evidence="3" type="ORF">C0Q88_05920</name>
</gene>
<dbReference type="Proteomes" id="UP000234456">
    <property type="component" value="Unassembled WGS sequence"/>
</dbReference>
<dbReference type="PANTHER" id="PTHR30093:SF47">
    <property type="entry name" value="TYPE IV PILUS NON-CORE MINOR PILIN PILE"/>
    <property type="match status" value="1"/>
</dbReference>
<dbReference type="Pfam" id="PF16732">
    <property type="entry name" value="ComP_DUS"/>
    <property type="match status" value="1"/>
</dbReference>
<dbReference type="GO" id="GO:0015627">
    <property type="term" value="C:type II protein secretion system complex"/>
    <property type="evidence" value="ECO:0007669"/>
    <property type="project" value="InterPro"/>
</dbReference>
<protein>
    <submittedName>
        <fullName evidence="3">Fimbrial assembly protein</fullName>
    </submittedName>
</protein>
<proteinExistence type="predicted"/>
<keyword evidence="1" id="KW-0488">Methylation</keyword>
<keyword evidence="2" id="KW-1133">Transmembrane helix</keyword>
<organism evidence="3 4">
    <name type="scientific">Ralstonia pickettii</name>
    <name type="common">Burkholderia pickettii</name>
    <dbReference type="NCBI Taxonomy" id="329"/>
    <lineage>
        <taxon>Bacteria</taxon>
        <taxon>Pseudomonadati</taxon>
        <taxon>Pseudomonadota</taxon>
        <taxon>Betaproteobacteria</taxon>
        <taxon>Burkholderiales</taxon>
        <taxon>Burkholderiaceae</taxon>
        <taxon>Ralstonia</taxon>
    </lineage>
</organism>
<dbReference type="InterPro" id="IPR045584">
    <property type="entry name" value="Pilin-like"/>
</dbReference>
<evidence type="ECO:0000256" key="1">
    <source>
        <dbReference type="ARBA" id="ARBA00022481"/>
    </source>
</evidence>
<reference evidence="3 4" key="1">
    <citation type="submission" date="2017-12" db="EMBL/GenBank/DDBJ databases">
        <title>Draft genome sequence of Ralstonia pickettii 52.</title>
        <authorList>
            <person name="Zheng B."/>
        </authorList>
    </citation>
    <scope>NUCLEOTIDE SEQUENCE [LARGE SCALE GENOMIC DNA]</scope>
    <source>
        <strain evidence="3 4">52</strain>
    </source>
</reference>
<keyword evidence="2" id="KW-0812">Transmembrane</keyword>
<dbReference type="NCBIfam" id="TIGR02532">
    <property type="entry name" value="IV_pilin_GFxxxE"/>
    <property type="match status" value="1"/>
</dbReference>
<dbReference type="RefSeq" id="WP_102064710.1">
    <property type="nucleotide sequence ID" value="NZ_PKQE01000001.1"/>
</dbReference>
<dbReference type="PRINTS" id="PR00813">
    <property type="entry name" value="BCTERIALGSPG"/>
</dbReference>
<dbReference type="InterPro" id="IPR012902">
    <property type="entry name" value="N_methyl_site"/>
</dbReference>
<dbReference type="AlphaFoldDB" id="A0A2N4TX05"/>
<dbReference type="GO" id="GO:0015628">
    <property type="term" value="P:protein secretion by the type II secretion system"/>
    <property type="evidence" value="ECO:0007669"/>
    <property type="project" value="InterPro"/>
</dbReference>
<dbReference type="GO" id="GO:0043683">
    <property type="term" value="P:type IV pilus assembly"/>
    <property type="evidence" value="ECO:0007669"/>
    <property type="project" value="InterPro"/>
</dbReference>
<feature type="transmembrane region" description="Helical" evidence="2">
    <location>
        <begin position="35"/>
        <end position="58"/>
    </location>
</feature>
<dbReference type="InterPro" id="IPR031982">
    <property type="entry name" value="PilE-like"/>
</dbReference>
<dbReference type="PROSITE" id="PS00409">
    <property type="entry name" value="PROKAR_NTER_METHYL"/>
    <property type="match status" value="1"/>
</dbReference>
<dbReference type="Gene3D" id="3.30.700.10">
    <property type="entry name" value="Glycoprotein, Type 4 Pilin"/>
    <property type="match status" value="1"/>
</dbReference>
<dbReference type="InterPro" id="IPR000983">
    <property type="entry name" value="Bac_GSPG_pilin"/>
</dbReference>
<evidence type="ECO:0000313" key="4">
    <source>
        <dbReference type="Proteomes" id="UP000234456"/>
    </source>
</evidence>
<sequence length="173" mass="18358">MSAPLCVNASVSRDSDSAGLPLVTGRRLRPAIARASGFTLVELMITVAIVAILATIAYPSYTDYITRGKLANVTNMLAGIRAQMEQYYQDNRTYAAVGTFTPPCQAISSVAEFSLACNITNNGNSYQMTATGSGTTAGFTYTVNEANVQATTAAPRGWNTSTTCWVTKRGQSC</sequence>
<accession>A0A2N4TX05</accession>
<evidence type="ECO:0000313" key="3">
    <source>
        <dbReference type="EMBL" id="PLC44231.1"/>
    </source>
</evidence>
<dbReference type="EMBL" id="PKQE01000001">
    <property type="protein sequence ID" value="PLC44231.1"/>
    <property type="molecule type" value="Genomic_DNA"/>
</dbReference>
<dbReference type="SUPFAM" id="SSF54523">
    <property type="entry name" value="Pili subunits"/>
    <property type="match status" value="1"/>
</dbReference>
<keyword evidence="2" id="KW-0472">Membrane</keyword>
<dbReference type="Pfam" id="PF07963">
    <property type="entry name" value="N_methyl"/>
    <property type="match status" value="1"/>
</dbReference>